<gene>
    <name evidence="1" type="ORF">TWF506_009118</name>
</gene>
<name>A0AAN8NI33_9PEZI</name>
<dbReference type="Proteomes" id="UP001307849">
    <property type="component" value="Unassembled WGS sequence"/>
</dbReference>
<dbReference type="EMBL" id="JAVHJM010000006">
    <property type="protein sequence ID" value="KAK6512956.1"/>
    <property type="molecule type" value="Genomic_DNA"/>
</dbReference>
<evidence type="ECO:0000313" key="2">
    <source>
        <dbReference type="Proteomes" id="UP001307849"/>
    </source>
</evidence>
<keyword evidence="2" id="KW-1185">Reference proteome</keyword>
<evidence type="ECO:0000313" key="1">
    <source>
        <dbReference type="EMBL" id="KAK6512956.1"/>
    </source>
</evidence>
<proteinExistence type="predicted"/>
<accession>A0AAN8NI33</accession>
<reference evidence="1 2" key="1">
    <citation type="submission" date="2019-10" db="EMBL/GenBank/DDBJ databases">
        <authorList>
            <person name="Palmer J.M."/>
        </authorList>
    </citation>
    <scope>NUCLEOTIDE SEQUENCE [LARGE SCALE GENOMIC DNA]</scope>
    <source>
        <strain evidence="1 2">TWF506</strain>
    </source>
</reference>
<organism evidence="1 2">
    <name type="scientific">Arthrobotrys conoides</name>
    <dbReference type="NCBI Taxonomy" id="74498"/>
    <lineage>
        <taxon>Eukaryota</taxon>
        <taxon>Fungi</taxon>
        <taxon>Dikarya</taxon>
        <taxon>Ascomycota</taxon>
        <taxon>Pezizomycotina</taxon>
        <taxon>Orbiliomycetes</taxon>
        <taxon>Orbiliales</taxon>
        <taxon>Orbiliaceae</taxon>
        <taxon>Arthrobotrys</taxon>
    </lineage>
</organism>
<comment type="caution">
    <text evidence="1">The sequence shown here is derived from an EMBL/GenBank/DDBJ whole genome shotgun (WGS) entry which is preliminary data.</text>
</comment>
<sequence>MLSGQSLLVVGTLIRKLSWPAESDLSESCLFAYNGIIAPITSKACVLAVLLSLFLQPFTYPDILLEDDTAYGLYLTYVLEILVKWVRLFIKRNKDRPRACCGMIAIPRSSTQRSPFMWLGTSQPTTKDPDTFDLFKKCRQTICEKTGVWSKALEKWDVGTCAETIPFSAMPIHRGRGDTILSLCLASKGPDKRLRACKTCQATFLSHLIVNGGMVIDLADSEEPESEVRIEEIS</sequence>
<protein>
    <submittedName>
        <fullName evidence="1">Uncharacterized protein</fullName>
    </submittedName>
</protein>
<dbReference type="AlphaFoldDB" id="A0AAN8NI33"/>